<reference evidence="2" key="1">
    <citation type="journal article" date="2023" name="Plant J.">
        <title>Genome sequences and population genomics provide insights into the demographic history, inbreeding, and mutation load of two 'living fossil' tree species of Dipteronia.</title>
        <authorList>
            <person name="Feng Y."/>
            <person name="Comes H.P."/>
            <person name="Chen J."/>
            <person name="Zhu S."/>
            <person name="Lu R."/>
            <person name="Zhang X."/>
            <person name="Li P."/>
            <person name="Qiu J."/>
            <person name="Olsen K.M."/>
            <person name="Qiu Y."/>
        </authorList>
    </citation>
    <scope>NUCLEOTIDE SEQUENCE</scope>
    <source>
        <strain evidence="2">KIB01</strain>
    </source>
</reference>
<accession>A0AAD9XSE8</accession>
<dbReference type="Gene3D" id="3.30.420.10">
    <property type="entry name" value="Ribonuclease H-like superfamily/Ribonuclease H"/>
    <property type="match status" value="1"/>
</dbReference>
<dbReference type="AlphaFoldDB" id="A0AAD9XSE8"/>
<organism evidence="2 3">
    <name type="scientific">Dipteronia dyeriana</name>
    <dbReference type="NCBI Taxonomy" id="168575"/>
    <lineage>
        <taxon>Eukaryota</taxon>
        <taxon>Viridiplantae</taxon>
        <taxon>Streptophyta</taxon>
        <taxon>Embryophyta</taxon>
        <taxon>Tracheophyta</taxon>
        <taxon>Spermatophyta</taxon>
        <taxon>Magnoliopsida</taxon>
        <taxon>eudicotyledons</taxon>
        <taxon>Gunneridae</taxon>
        <taxon>Pentapetalae</taxon>
        <taxon>rosids</taxon>
        <taxon>malvids</taxon>
        <taxon>Sapindales</taxon>
        <taxon>Sapindaceae</taxon>
        <taxon>Hippocastanoideae</taxon>
        <taxon>Acereae</taxon>
        <taxon>Dipteronia</taxon>
    </lineage>
</organism>
<dbReference type="Pfam" id="PF13456">
    <property type="entry name" value="RVT_3"/>
    <property type="match status" value="1"/>
</dbReference>
<evidence type="ECO:0000313" key="2">
    <source>
        <dbReference type="EMBL" id="KAK2664550.1"/>
    </source>
</evidence>
<evidence type="ECO:0000313" key="3">
    <source>
        <dbReference type="Proteomes" id="UP001280121"/>
    </source>
</evidence>
<comment type="caution">
    <text evidence="2">The sequence shown here is derived from an EMBL/GenBank/DDBJ whole genome shotgun (WGS) entry which is preliminary data.</text>
</comment>
<protein>
    <recommendedName>
        <fullName evidence="1">RNase H type-1 domain-containing protein</fullName>
    </recommendedName>
</protein>
<keyword evidence="3" id="KW-1185">Reference proteome</keyword>
<dbReference type="EMBL" id="JANJYI010000001">
    <property type="protein sequence ID" value="KAK2664550.1"/>
    <property type="molecule type" value="Genomic_DNA"/>
</dbReference>
<feature type="domain" description="RNase H type-1" evidence="1">
    <location>
        <begin position="3"/>
        <end position="69"/>
    </location>
</feature>
<proteinExistence type="predicted"/>
<gene>
    <name evidence="2" type="ORF">Ddye_003124</name>
</gene>
<dbReference type="Proteomes" id="UP001280121">
    <property type="component" value="Unassembled WGS sequence"/>
</dbReference>
<dbReference type="InterPro" id="IPR036397">
    <property type="entry name" value="RNaseH_sf"/>
</dbReference>
<evidence type="ECO:0000259" key="1">
    <source>
        <dbReference type="Pfam" id="PF13456"/>
    </source>
</evidence>
<dbReference type="GO" id="GO:0003676">
    <property type="term" value="F:nucleic acid binding"/>
    <property type="evidence" value="ECO:0007669"/>
    <property type="project" value="InterPro"/>
</dbReference>
<dbReference type="InterPro" id="IPR002156">
    <property type="entry name" value="RNaseH_domain"/>
</dbReference>
<dbReference type="GO" id="GO:0004523">
    <property type="term" value="F:RNA-DNA hybrid ribonuclease activity"/>
    <property type="evidence" value="ECO:0007669"/>
    <property type="project" value="InterPro"/>
</dbReference>
<name>A0AAD9XSE8_9ROSI</name>
<sequence length="96" mass="10364">MADCGLAPCVFEIDDALAVKWITDGQLNLSENGVLLDDINSLVSNLSNVVFTHTTKKANSVAWGLAKHALKIAEDAYWMEEFPTCIGDIVLADKPG</sequence>